<keyword evidence="1" id="KW-0732">Signal</keyword>
<proteinExistence type="predicted"/>
<feature type="signal peptide" evidence="1">
    <location>
        <begin position="1"/>
        <end position="28"/>
    </location>
</feature>
<sequence length="95" mass="10685">MPTGFVPNTVEGIALLLASIFTCSEVQTESSDGPIMFRYEYKISIGFCHVVTCTVPTFIERRWYGTGTLMLPIVLFHHSRLFRGCLARASRMFGC</sequence>
<keyword evidence="3" id="KW-1185">Reference proteome</keyword>
<evidence type="ECO:0008006" key="4">
    <source>
        <dbReference type="Google" id="ProtNLM"/>
    </source>
</evidence>
<evidence type="ECO:0000313" key="3">
    <source>
        <dbReference type="Proteomes" id="UP000298652"/>
    </source>
</evidence>
<dbReference type="AlphaFoldDB" id="A0A4U6SX76"/>
<dbReference type="Gramene" id="TKV92002">
    <property type="protein sequence ID" value="TKV92002"/>
    <property type="gene ID" value="SEVIR_9G135750v2"/>
</dbReference>
<accession>A0A4U6SX76</accession>
<dbReference type="Proteomes" id="UP000298652">
    <property type="component" value="Chromosome 9"/>
</dbReference>
<organism evidence="2 3">
    <name type="scientific">Setaria viridis</name>
    <name type="common">Green bristlegrass</name>
    <name type="synonym">Setaria italica subsp. viridis</name>
    <dbReference type="NCBI Taxonomy" id="4556"/>
    <lineage>
        <taxon>Eukaryota</taxon>
        <taxon>Viridiplantae</taxon>
        <taxon>Streptophyta</taxon>
        <taxon>Embryophyta</taxon>
        <taxon>Tracheophyta</taxon>
        <taxon>Spermatophyta</taxon>
        <taxon>Magnoliopsida</taxon>
        <taxon>Liliopsida</taxon>
        <taxon>Poales</taxon>
        <taxon>Poaceae</taxon>
        <taxon>PACMAD clade</taxon>
        <taxon>Panicoideae</taxon>
        <taxon>Panicodae</taxon>
        <taxon>Paniceae</taxon>
        <taxon>Cenchrinae</taxon>
        <taxon>Setaria</taxon>
    </lineage>
</organism>
<evidence type="ECO:0000256" key="1">
    <source>
        <dbReference type="SAM" id="SignalP"/>
    </source>
</evidence>
<evidence type="ECO:0000313" key="2">
    <source>
        <dbReference type="EMBL" id="TKV92002.1"/>
    </source>
</evidence>
<reference evidence="2" key="1">
    <citation type="submission" date="2019-03" db="EMBL/GenBank/DDBJ databases">
        <title>WGS assembly of Setaria viridis.</title>
        <authorList>
            <person name="Huang P."/>
            <person name="Jenkins J."/>
            <person name="Grimwood J."/>
            <person name="Barry K."/>
            <person name="Healey A."/>
            <person name="Mamidi S."/>
            <person name="Sreedasyam A."/>
            <person name="Shu S."/>
            <person name="Feldman M."/>
            <person name="Wu J."/>
            <person name="Yu Y."/>
            <person name="Chen C."/>
            <person name="Johnson J."/>
            <person name="Rokhsar D."/>
            <person name="Baxter I."/>
            <person name="Schmutz J."/>
            <person name="Brutnell T."/>
            <person name="Kellogg E."/>
        </authorList>
    </citation>
    <scope>NUCLEOTIDE SEQUENCE [LARGE SCALE GENOMIC DNA]</scope>
</reference>
<dbReference type="EMBL" id="CM016560">
    <property type="protein sequence ID" value="TKV92002.1"/>
    <property type="molecule type" value="Genomic_DNA"/>
</dbReference>
<name>A0A4U6SX76_SETVI</name>
<gene>
    <name evidence="2" type="ORF">SEVIR_9G135750v2</name>
</gene>
<protein>
    <recommendedName>
        <fullName evidence="4">Secreted protein</fullName>
    </recommendedName>
</protein>
<feature type="chain" id="PRO_5020249201" description="Secreted protein" evidence="1">
    <location>
        <begin position="29"/>
        <end position="95"/>
    </location>
</feature>